<protein>
    <submittedName>
        <fullName evidence="2">Uncharacterized protein</fullName>
    </submittedName>
</protein>
<dbReference type="AlphaFoldDB" id="A0A8X7PH92"/>
<evidence type="ECO:0000313" key="2">
    <source>
        <dbReference type="EMBL" id="KAG2250912.1"/>
    </source>
</evidence>
<organism evidence="2 3">
    <name type="scientific">Brassica carinata</name>
    <name type="common">Ethiopian mustard</name>
    <name type="synonym">Abyssinian cabbage</name>
    <dbReference type="NCBI Taxonomy" id="52824"/>
    <lineage>
        <taxon>Eukaryota</taxon>
        <taxon>Viridiplantae</taxon>
        <taxon>Streptophyta</taxon>
        <taxon>Embryophyta</taxon>
        <taxon>Tracheophyta</taxon>
        <taxon>Spermatophyta</taxon>
        <taxon>Magnoliopsida</taxon>
        <taxon>eudicotyledons</taxon>
        <taxon>Gunneridae</taxon>
        <taxon>Pentapetalae</taxon>
        <taxon>rosids</taxon>
        <taxon>malvids</taxon>
        <taxon>Brassicales</taxon>
        <taxon>Brassicaceae</taxon>
        <taxon>Brassiceae</taxon>
        <taxon>Brassica</taxon>
    </lineage>
</organism>
<evidence type="ECO:0000256" key="1">
    <source>
        <dbReference type="SAM" id="MobiDB-lite"/>
    </source>
</evidence>
<feature type="compositionally biased region" description="Polar residues" evidence="1">
    <location>
        <begin position="113"/>
        <end position="129"/>
    </location>
</feature>
<evidence type="ECO:0000313" key="3">
    <source>
        <dbReference type="Proteomes" id="UP000886595"/>
    </source>
</evidence>
<accession>A0A8X7PH92</accession>
<sequence>MREKQELLRGVKAFAANMLTLLIEWKQELDAVENTERRTAKGKKIVATFKQCVRYEEKTTESPTSQTENEERSSSNRVENIGAAKRQNRSNNHNIQIWSDLHQISEHHPKEPPTSSSNQVLTTTPAKPSTKQRRRS</sequence>
<dbReference type="EMBL" id="JAAMPC010000016">
    <property type="protein sequence ID" value="KAG2250912.1"/>
    <property type="molecule type" value="Genomic_DNA"/>
</dbReference>
<feature type="region of interest" description="Disordered" evidence="1">
    <location>
        <begin position="54"/>
        <end position="136"/>
    </location>
</feature>
<dbReference type="OrthoDB" id="10261918at2759"/>
<keyword evidence="3" id="KW-1185">Reference proteome</keyword>
<name>A0A8X7PH92_BRACI</name>
<comment type="caution">
    <text evidence="2">The sequence shown here is derived from an EMBL/GenBank/DDBJ whole genome shotgun (WGS) entry which is preliminary data.</text>
</comment>
<reference evidence="2 3" key="1">
    <citation type="submission" date="2020-02" db="EMBL/GenBank/DDBJ databases">
        <authorList>
            <person name="Ma Q."/>
            <person name="Huang Y."/>
            <person name="Song X."/>
            <person name="Pei D."/>
        </authorList>
    </citation>
    <scope>NUCLEOTIDE SEQUENCE [LARGE SCALE GENOMIC DNA]</scope>
    <source>
        <strain evidence="2">Sxm20200214</strain>
        <tissue evidence="2">Leaf</tissue>
    </source>
</reference>
<gene>
    <name evidence="2" type="ORF">Bca52824_081048</name>
</gene>
<proteinExistence type="predicted"/>
<dbReference type="Proteomes" id="UP000886595">
    <property type="component" value="Unassembled WGS sequence"/>
</dbReference>